<comment type="caution">
    <text evidence="2">The sequence shown here is derived from an EMBL/GenBank/DDBJ whole genome shotgun (WGS) entry which is preliminary data.</text>
</comment>
<evidence type="ECO:0000256" key="1">
    <source>
        <dbReference type="SAM" id="MobiDB-lite"/>
    </source>
</evidence>
<feature type="region of interest" description="Disordered" evidence="1">
    <location>
        <begin position="246"/>
        <end position="320"/>
    </location>
</feature>
<feature type="compositionally biased region" description="Basic and acidic residues" evidence="1">
    <location>
        <begin position="301"/>
        <end position="320"/>
    </location>
</feature>
<evidence type="ECO:0000313" key="3">
    <source>
        <dbReference type="Proteomes" id="UP000601435"/>
    </source>
</evidence>
<proteinExistence type="predicted"/>
<protein>
    <submittedName>
        <fullName evidence="2">Uncharacterized protein</fullName>
    </submittedName>
</protein>
<feature type="non-terminal residue" evidence="2">
    <location>
        <position position="899"/>
    </location>
</feature>
<gene>
    <name evidence="2" type="ORF">SNEC2469_LOCUS15501</name>
</gene>
<name>A0A812TRG3_9DINO</name>
<keyword evidence="3" id="KW-1185">Reference proteome</keyword>
<accession>A0A812TRG3</accession>
<feature type="compositionally biased region" description="Basic and acidic residues" evidence="1">
    <location>
        <begin position="251"/>
        <end position="283"/>
    </location>
</feature>
<reference evidence="2" key="1">
    <citation type="submission" date="2021-02" db="EMBL/GenBank/DDBJ databases">
        <authorList>
            <person name="Dougan E. K."/>
            <person name="Rhodes N."/>
            <person name="Thang M."/>
            <person name="Chan C."/>
        </authorList>
    </citation>
    <scope>NUCLEOTIDE SEQUENCE</scope>
</reference>
<sequence>MVLLNTWSSSSPRVCTTFENGDVRSQIDFLAMRRPTADARARLARPDAIQQAPPAVGIRSAMAALQRTMAFKQASRKLRQASRAARRDWFEARIREAEQAAERHDIGGVYRVLNLLAPKRRREQVRIKGPAGELLGPKAEFEEIFAYYQKVFSRDVPFDLPKAPVDAVSEDDVLEAIGMLKGGKAVPPSSVPTEIWLLCPAEYAAFLTPRLNPGEDGTANYPPASMSGDLAMEDALAEHAREELATVLGQKETDMERETGKSPQKELEEDGERRPKWQRENNKGGKGQSSNSWEGWRTGKRQWERGQQKESGETATEDNHQTKELLKCLVKMSVRHEQELMRIRPDVGFIAFCDTSDLGCMHLLKTVAKSWSDLYTQGKVTSSLKVIMAMAMMKDIRERAEKALQDEEQLQRCFNVGWVQQGATALDPVWVYHTWNAKEKKQEVAETPPLKHSEVMRLLDLLIEHLPREGVLTRFASTKRLDLMQEFKTEVVPMMLQLSLRGNSSQLCYDALKALSGNAVMKLQGVRWRPERAQKPPLAKALEEAYLATAFCDWAPRDQQSWAVLWIVELTGVAVGRLKAEAWEVCWEARLSNPARVTDGGTLLQALPLPIAGDRLAVPVFEGPNGLDLRHVVADEELELLRCLRSFLPVHKHQPSFTLLTRNELVTVARELLDDESWSVFNGVASRGSEGQEAEVFVSFPPPCYRDITTASEAEKVAEMCLREGSGSLWSSAREVLRCLCFEEDPRDIANGQVFRMGLYCKGGILGVAKQSWNHVAAARLLNAAVLATCRDHHWTSLSVNLNNKASLHVDKNNAPGHSVLVGFTNHREGELFVEDRLGGRLVQEGTVRLRGSVFDTRASAVIFDGRNLIHCTLPWQDCRCIVVAYTVGPHHSMTLEQR</sequence>
<dbReference type="Proteomes" id="UP000601435">
    <property type="component" value="Unassembled WGS sequence"/>
</dbReference>
<organism evidence="2 3">
    <name type="scientific">Symbiodinium necroappetens</name>
    <dbReference type="NCBI Taxonomy" id="1628268"/>
    <lineage>
        <taxon>Eukaryota</taxon>
        <taxon>Sar</taxon>
        <taxon>Alveolata</taxon>
        <taxon>Dinophyceae</taxon>
        <taxon>Suessiales</taxon>
        <taxon>Symbiodiniaceae</taxon>
        <taxon>Symbiodinium</taxon>
    </lineage>
</organism>
<dbReference type="AlphaFoldDB" id="A0A812TRG3"/>
<dbReference type="EMBL" id="CAJNJA010025181">
    <property type="protein sequence ID" value="CAE7538575.1"/>
    <property type="molecule type" value="Genomic_DNA"/>
</dbReference>
<evidence type="ECO:0000313" key="2">
    <source>
        <dbReference type="EMBL" id="CAE7538575.1"/>
    </source>
</evidence>
<dbReference type="OrthoDB" id="411246at2759"/>